<evidence type="ECO:0000259" key="9">
    <source>
        <dbReference type="PROSITE" id="PS51755"/>
    </source>
</evidence>
<feature type="modified residue" description="4-aspartylphosphate" evidence="6">
    <location>
        <position position="52"/>
    </location>
</feature>
<dbReference type="Proteomes" id="UP000184038">
    <property type="component" value="Unassembled WGS sequence"/>
</dbReference>
<feature type="domain" description="OmpR/PhoB-type" evidence="9">
    <location>
        <begin position="135"/>
        <end position="233"/>
    </location>
</feature>
<dbReference type="SUPFAM" id="SSF46894">
    <property type="entry name" value="C-terminal effector domain of the bipartite response regulators"/>
    <property type="match status" value="1"/>
</dbReference>
<dbReference type="PROSITE" id="PS51755">
    <property type="entry name" value="OMPR_PHOB"/>
    <property type="match status" value="1"/>
</dbReference>
<dbReference type="SMART" id="SM00448">
    <property type="entry name" value="REC"/>
    <property type="match status" value="1"/>
</dbReference>
<evidence type="ECO:0000256" key="4">
    <source>
        <dbReference type="ARBA" id="ARBA00023163"/>
    </source>
</evidence>
<dbReference type="PANTHER" id="PTHR48111">
    <property type="entry name" value="REGULATOR OF RPOS"/>
    <property type="match status" value="1"/>
</dbReference>
<organism evidence="10 11">
    <name type="scientific">Anaerosporobacter mobilis DSM 15930</name>
    <dbReference type="NCBI Taxonomy" id="1120996"/>
    <lineage>
        <taxon>Bacteria</taxon>
        <taxon>Bacillati</taxon>
        <taxon>Bacillota</taxon>
        <taxon>Clostridia</taxon>
        <taxon>Lachnospirales</taxon>
        <taxon>Lachnospiraceae</taxon>
        <taxon>Anaerosporobacter</taxon>
    </lineage>
</organism>
<dbReference type="GO" id="GO:0000976">
    <property type="term" value="F:transcription cis-regulatory region binding"/>
    <property type="evidence" value="ECO:0007669"/>
    <property type="project" value="TreeGrafter"/>
</dbReference>
<feature type="domain" description="Response regulatory" evidence="8">
    <location>
        <begin position="3"/>
        <end position="116"/>
    </location>
</feature>
<feature type="DNA-binding region" description="OmpR/PhoB-type" evidence="7">
    <location>
        <begin position="135"/>
        <end position="233"/>
    </location>
</feature>
<name>A0A1M7JUU4_9FIRM</name>
<dbReference type="STRING" id="1120996.SAMN02746066_02420"/>
<dbReference type="Gene3D" id="3.40.50.2300">
    <property type="match status" value="1"/>
</dbReference>
<dbReference type="InterPro" id="IPR011006">
    <property type="entry name" value="CheY-like_superfamily"/>
</dbReference>
<dbReference type="CDD" id="cd00383">
    <property type="entry name" value="trans_reg_C"/>
    <property type="match status" value="1"/>
</dbReference>
<dbReference type="RefSeq" id="WP_073287999.1">
    <property type="nucleotide sequence ID" value="NZ_FRCP01000012.1"/>
</dbReference>
<evidence type="ECO:0000256" key="2">
    <source>
        <dbReference type="ARBA" id="ARBA00023015"/>
    </source>
</evidence>
<gene>
    <name evidence="10" type="ORF">SAMN02746066_02420</name>
</gene>
<dbReference type="SMART" id="SM00862">
    <property type="entry name" value="Trans_reg_C"/>
    <property type="match status" value="1"/>
</dbReference>
<evidence type="ECO:0000313" key="11">
    <source>
        <dbReference type="Proteomes" id="UP000184038"/>
    </source>
</evidence>
<dbReference type="EMBL" id="FRCP01000012">
    <property type="protein sequence ID" value="SHM56671.1"/>
    <property type="molecule type" value="Genomic_DNA"/>
</dbReference>
<dbReference type="SUPFAM" id="SSF52172">
    <property type="entry name" value="CheY-like"/>
    <property type="match status" value="1"/>
</dbReference>
<keyword evidence="3 7" id="KW-0238">DNA-binding</keyword>
<protein>
    <recommendedName>
        <fullName evidence="1">Stage 0 sporulation protein A homolog</fullName>
    </recommendedName>
</protein>
<comment type="function">
    <text evidence="5">May play the central regulatory role in sporulation. It may be an element of the effector pathway responsible for the activation of sporulation genes in response to nutritional stress. Spo0A may act in concert with spo0H (a sigma factor) to control the expression of some genes that are critical to the sporulation process.</text>
</comment>
<keyword evidence="11" id="KW-1185">Reference proteome</keyword>
<dbReference type="InterPro" id="IPR036388">
    <property type="entry name" value="WH-like_DNA-bd_sf"/>
</dbReference>
<keyword evidence="4" id="KW-0804">Transcription</keyword>
<dbReference type="AlphaFoldDB" id="A0A1M7JUU4"/>
<dbReference type="InterPro" id="IPR001789">
    <property type="entry name" value="Sig_transdc_resp-reg_receiver"/>
</dbReference>
<dbReference type="Pfam" id="PF00072">
    <property type="entry name" value="Response_reg"/>
    <property type="match status" value="1"/>
</dbReference>
<evidence type="ECO:0000256" key="5">
    <source>
        <dbReference type="ARBA" id="ARBA00024867"/>
    </source>
</evidence>
<dbReference type="InterPro" id="IPR039420">
    <property type="entry name" value="WalR-like"/>
</dbReference>
<proteinExistence type="predicted"/>
<dbReference type="PANTHER" id="PTHR48111:SF43">
    <property type="entry name" value="STAGE 0 SPORULATION PROTEIN A HOMOLOG"/>
    <property type="match status" value="1"/>
</dbReference>
<dbReference type="Gene3D" id="1.10.10.10">
    <property type="entry name" value="Winged helix-like DNA-binding domain superfamily/Winged helix DNA-binding domain"/>
    <property type="match status" value="1"/>
</dbReference>
<dbReference type="PROSITE" id="PS50110">
    <property type="entry name" value="RESPONSE_REGULATORY"/>
    <property type="match status" value="1"/>
</dbReference>
<evidence type="ECO:0000256" key="7">
    <source>
        <dbReference type="PROSITE-ProRule" id="PRU01091"/>
    </source>
</evidence>
<dbReference type="GO" id="GO:0000156">
    <property type="term" value="F:phosphorelay response regulator activity"/>
    <property type="evidence" value="ECO:0007669"/>
    <property type="project" value="TreeGrafter"/>
</dbReference>
<keyword evidence="2" id="KW-0805">Transcription regulation</keyword>
<dbReference type="GO" id="GO:0032993">
    <property type="term" value="C:protein-DNA complex"/>
    <property type="evidence" value="ECO:0007669"/>
    <property type="project" value="TreeGrafter"/>
</dbReference>
<accession>A0A1M7JUU4</accession>
<evidence type="ECO:0000313" key="10">
    <source>
        <dbReference type="EMBL" id="SHM56671.1"/>
    </source>
</evidence>
<evidence type="ECO:0000259" key="8">
    <source>
        <dbReference type="PROSITE" id="PS50110"/>
    </source>
</evidence>
<dbReference type="GO" id="GO:0006355">
    <property type="term" value="P:regulation of DNA-templated transcription"/>
    <property type="evidence" value="ECO:0007669"/>
    <property type="project" value="InterPro"/>
</dbReference>
<evidence type="ECO:0000256" key="1">
    <source>
        <dbReference type="ARBA" id="ARBA00018672"/>
    </source>
</evidence>
<dbReference type="GO" id="GO:0005829">
    <property type="term" value="C:cytosol"/>
    <property type="evidence" value="ECO:0007669"/>
    <property type="project" value="TreeGrafter"/>
</dbReference>
<reference evidence="10 11" key="1">
    <citation type="submission" date="2016-11" db="EMBL/GenBank/DDBJ databases">
        <authorList>
            <person name="Jaros S."/>
            <person name="Januszkiewicz K."/>
            <person name="Wedrychowicz H."/>
        </authorList>
    </citation>
    <scope>NUCLEOTIDE SEQUENCE [LARGE SCALE GENOMIC DNA]</scope>
    <source>
        <strain evidence="10 11">DSM 15930</strain>
    </source>
</reference>
<sequence length="233" mass="27146">MYKIMIIEDDAKLREQMSQILSSYGYQIVAVQDFHKVEERFQESKPDLIVLDINLPYYDGNYYCRIFRRHSKVPIVITSARNSDLSQIMSIELGADDYIVKPFPVELFTTKINAMIRRTYGDYAQDTLSIRNEVDYKLVAGGLRLDEKSFKIATNNMVIELSKNEFKLMKVFITKANEVLTREELLENLWDQSDFVDDNTLTVNITRLRSKLSELGYDDCIKTKRGVGYVFDI</sequence>
<evidence type="ECO:0000256" key="6">
    <source>
        <dbReference type="PROSITE-ProRule" id="PRU00169"/>
    </source>
</evidence>
<keyword evidence="6" id="KW-0597">Phosphoprotein</keyword>
<dbReference type="OrthoDB" id="9790442at2"/>
<dbReference type="InterPro" id="IPR016032">
    <property type="entry name" value="Sig_transdc_resp-reg_C-effctor"/>
</dbReference>
<dbReference type="Pfam" id="PF00486">
    <property type="entry name" value="Trans_reg_C"/>
    <property type="match status" value="1"/>
</dbReference>
<evidence type="ECO:0000256" key="3">
    <source>
        <dbReference type="ARBA" id="ARBA00023125"/>
    </source>
</evidence>
<dbReference type="InterPro" id="IPR001867">
    <property type="entry name" value="OmpR/PhoB-type_DNA-bd"/>
</dbReference>